<reference evidence="3 4" key="1">
    <citation type="submission" date="2019-03" db="EMBL/GenBank/DDBJ databases">
        <title>Genomic Encyclopedia of Archaeal and Bacterial Type Strains, Phase II (KMG-II): from individual species to whole genera.</title>
        <authorList>
            <person name="Goeker M."/>
        </authorList>
    </citation>
    <scope>NUCLEOTIDE SEQUENCE [LARGE SCALE GENOMIC DNA]</scope>
    <source>
        <strain evidence="3 4">DSM 24323</strain>
    </source>
</reference>
<sequence length="193" mass="20161">MSEPAERPTPSEPPSGNDPVDPADPGPGTADPDPIDPQFVAASRRTAAVGTVIALICLLGVIIAPALSFVGFSLWAVLTITTALVMVAICGFQFSVWNRVQRGDASVWRLQTMSWAGHLLSYLIALLGLVAGLVTMSVDGPLSLAFWIALLAGLALLLAQSTAAVQFLRRGGPPGTIPAHIRRLIDATSRLGS</sequence>
<feature type="transmembrane region" description="Helical" evidence="2">
    <location>
        <begin position="47"/>
        <end position="68"/>
    </location>
</feature>
<protein>
    <submittedName>
        <fullName evidence="3">Uncharacterized protein</fullName>
    </submittedName>
</protein>
<feature type="region of interest" description="Disordered" evidence="1">
    <location>
        <begin position="1"/>
        <end position="36"/>
    </location>
</feature>
<evidence type="ECO:0000256" key="1">
    <source>
        <dbReference type="SAM" id="MobiDB-lite"/>
    </source>
</evidence>
<dbReference type="Proteomes" id="UP000295371">
    <property type="component" value="Unassembled WGS sequence"/>
</dbReference>
<keyword evidence="2" id="KW-1133">Transmembrane helix</keyword>
<evidence type="ECO:0000313" key="3">
    <source>
        <dbReference type="EMBL" id="TDT30011.1"/>
    </source>
</evidence>
<evidence type="ECO:0000313" key="4">
    <source>
        <dbReference type="Proteomes" id="UP000295371"/>
    </source>
</evidence>
<name>A0A4R7IYZ1_9ACTN</name>
<organism evidence="3 4">
    <name type="scientific">Naumannella halotolerans</name>
    <dbReference type="NCBI Taxonomy" id="993414"/>
    <lineage>
        <taxon>Bacteria</taxon>
        <taxon>Bacillati</taxon>
        <taxon>Actinomycetota</taxon>
        <taxon>Actinomycetes</taxon>
        <taxon>Propionibacteriales</taxon>
        <taxon>Propionibacteriaceae</taxon>
        <taxon>Naumannella</taxon>
    </lineage>
</organism>
<feature type="transmembrane region" description="Helical" evidence="2">
    <location>
        <begin position="119"/>
        <end position="138"/>
    </location>
</feature>
<feature type="transmembrane region" description="Helical" evidence="2">
    <location>
        <begin position="144"/>
        <end position="168"/>
    </location>
</feature>
<dbReference type="EMBL" id="SOAW01000003">
    <property type="protein sequence ID" value="TDT30011.1"/>
    <property type="molecule type" value="Genomic_DNA"/>
</dbReference>
<keyword evidence="2" id="KW-0472">Membrane</keyword>
<evidence type="ECO:0000256" key="2">
    <source>
        <dbReference type="SAM" id="Phobius"/>
    </source>
</evidence>
<dbReference type="RefSeq" id="WP_166649302.1">
    <property type="nucleotide sequence ID" value="NZ_SOAW01000003.1"/>
</dbReference>
<dbReference type="AlphaFoldDB" id="A0A4R7IYZ1"/>
<comment type="caution">
    <text evidence="3">The sequence shown here is derived from an EMBL/GenBank/DDBJ whole genome shotgun (WGS) entry which is preliminary data.</text>
</comment>
<keyword evidence="4" id="KW-1185">Reference proteome</keyword>
<keyword evidence="2" id="KW-0812">Transmembrane</keyword>
<accession>A0A4R7IYZ1</accession>
<proteinExistence type="predicted"/>
<feature type="transmembrane region" description="Helical" evidence="2">
    <location>
        <begin position="74"/>
        <end position="98"/>
    </location>
</feature>
<gene>
    <name evidence="3" type="ORF">CLV29_3034</name>
</gene>